<gene>
    <name evidence="2" type="ORF">Cvel_14885</name>
</gene>
<dbReference type="Pfam" id="PF13531">
    <property type="entry name" value="SBP_bac_11"/>
    <property type="match status" value="1"/>
</dbReference>
<evidence type="ECO:0008006" key="3">
    <source>
        <dbReference type="Google" id="ProtNLM"/>
    </source>
</evidence>
<reference evidence="2" key="1">
    <citation type="submission" date="2014-11" db="EMBL/GenBank/DDBJ databases">
        <authorList>
            <person name="Otto D Thomas"/>
            <person name="Naeem Raeece"/>
        </authorList>
    </citation>
    <scope>NUCLEOTIDE SEQUENCE</scope>
</reference>
<dbReference type="InterPro" id="IPR052738">
    <property type="entry name" value="ABC-Tungstate_binding"/>
</dbReference>
<dbReference type="EMBL" id="CDMZ01000085">
    <property type="protein sequence ID" value="CEM06320.1"/>
    <property type="molecule type" value="Genomic_DNA"/>
</dbReference>
<sequence length="312" mass="33428">MLFFGVTAALVLGTASASERRLLSTSKRTCQAESSVRAAVIGGIVMSGVYAQLESAFNALPGRTLPVCLSVKGNKEVILPAFRRGEADVILMHSSDDLALLTAEGYVSHLTPWAFNDLILVGPPEDPAGIQNLTNGTEAIRRIAADSNATFIFPSMGTGQSTVLSHLLTASGARPDPSWLIPSDAPDPQNITEAAAARGAYTIVGRLPFAKGKIPKAGLIQMVAEDPKMRRPYLAAVADPERLQGCSPMSASLEFVRFVRSEEAQRLISSFGRGQRERGEGGPFVFPLPYLWEEEDEKEEGGDSHSGRVSWS</sequence>
<accession>A0A0G4F2C5</accession>
<dbReference type="AlphaFoldDB" id="A0A0G4F2C5"/>
<feature type="chain" id="PRO_5005188502" description="PBP domain-containing protein" evidence="1">
    <location>
        <begin position="18"/>
        <end position="312"/>
    </location>
</feature>
<feature type="signal peptide" evidence="1">
    <location>
        <begin position="1"/>
        <end position="17"/>
    </location>
</feature>
<dbReference type="Gene3D" id="3.40.190.10">
    <property type="entry name" value="Periplasmic binding protein-like II"/>
    <property type="match status" value="2"/>
</dbReference>
<name>A0A0G4F2C5_9ALVE</name>
<organism evidence="2">
    <name type="scientific">Chromera velia CCMP2878</name>
    <dbReference type="NCBI Taxonomy" id="1169474"/>
    <lineage>
        <taxon>Eukaryota</taxon>
        <taxon>Sar</taxon>
        <taxon>Alveolata</taxon>
        <taxon>Colpodellida</taxon>
        <taxon>Chromeraceae</taxon>
        <taxon>Chromera</taxon>
    </lineage>
</organism>
<evidence type="ECO:0000313" key="2">
    <source>
        <dbReference type="EMBL" id="CEM06320.1"/>
    </source>
</evidence>
<dbReference type="SUPFAM" id="SSF53850">
    <property type="entry name" value="Periplasmic binding protein-like II"/>
    <property type="match status" value="1"/>
</dbReference>
<keyword evidence="1" id="KW-0732">Signal</keyword>
<proteinExistence type="predicted"/>
<dbReference type="PANTHER" id="PTHR37945">
    <property type="entry name" value="EXTRACELLULAR TUNGSTATE BINDING PROTEIN"/>
    <property type="match status" value="1"/>
</dbReference>
<protein>
    <recommendedName>
        <fullName evidence="3">PBP domain-containing protein</fullName>
    </recommendedName>
</protein>
<dbReference type="PANTHER" id="PTHR37945:SF1">
    <property type="entry name" value="EXTRACELLULAR TUNGSTATE BINDING PROTEIN"/>
    <property type="match status" value="1"/>
</dbReference>
<dbReference type="VEuPathDB" id="CryptoDB:Cvel_14885"/>
<evidence type="ECO:0000256" key="1">
    <source>
        <dbReference type="SAM" id="SignalP"/>
    </source>
</evidence>